<dbReference type="AlphaFoldDB" id="X1G688"/>
<protein>
    <submittedName>
        <fullName evidence="1">Uncharacterized protein</fullName>
    </submittedName>
</protein>
<organism evidence="1">
    <name type="scientific">marine sediment metagenome</name>
    <dbReference type="NCBI Taxonomy" id="412755"/>
    <lineage>
        <taxon>unclassified sequences</taxon>
        <taxon>metagenomes</taxon>
        <taxon>ecological metagenomes</taxon>
    </lineage>
</organism>
<proteinExistence type="predicted"/>
<name>X1G688_9ZZZZ</name>
<sequence length="305" mass="35667">KQMILEKEGIPVGSLPLIKDYIFTSDQLLAEVKEYIKKIKIKIINSEEKERIKKIILELYQQNYNIEEICNKVQINPLTIIQIIKENHSLPEKRSQGIAQDLLFDLLREILEEDRDGIIPLVKYSGEDTLQDLLYSKMSNKGFTHTQIDNFKGILGCEINIYLEKYFFRDLANRLNLFMYLPKTPFIWHLSSGENQGFEAFISIYKWNKNNLHLLKSVYIEKRESSLKNRFSDLAEDISLTVQKEKDLIIKQLKEIDIFKKKINKILKSGYDPKLDDGVGKNIAPLQEKGLLKCDILKEKELQNI</sequence>
<dbReference type="EMBL" id="BARU01009442">
    <property type="protein sequence ID" value="GAH37054.1"/>
    <property type="molecule type" value="Genomic_DNA"/>
</dbReference>
<accession>X1G688</accession>
<gene>
    <name evidence="1" type="ORF">S03H2_18215</name>
</gene>
<comment type="caution">
    <text evidence="1">The sequence shown here is derived from an EMBL/GenBank/DDBJ whole genome shotgun (WGS) entry which is preliminary data.</text>
</comment>
<reference evidence="1" key="1">
    <citation type="journal article" date="2014" name="Front. Microbiol.">
        <title>High frequency of phylogenetically diverse reductive dehalogenase-homologous genes in deep subseafloor sedimentary metagenomes.</title>
        <authorList>
            <person name="Kawai M."/>
            <person name="Futagami T."/>
            <person name="Toyoda A."/>
            <person name="Takaki Y."/>
            <person name="Nishi S."/>
            <person name="Hori S."/>
            <person name="Arai W."/>
            <person name="Tsubouchi T."/>
            <person name="Morono Y."/>
            <person name="Uchiyama I."/>
            <person name="Ito T."/>
            <person name="Fujiyama A."/>
            <person name="Inagaki F."/>
            <person name="Takami H."/>
        </authorList>
    </citation>
    <scope>NUCLEOTIDE SEQUENCE</scope>
    <source>
        <strain evidence="1">Expedition CK06-06</strain>
    </source>
</reference>
<feature type="non-terminal residue" evidence="1">
    <location>
        <position position="1"/>
    </location>
</feature>
<evidence type="ECO:0000313" key="1">
    <source>
        <dbReference type="EMBL" id="GAH37054.1"/>
    </source>
</evidence>